<dbReference type="Proteomes" id="UP000248054">
    <property type="component" value="Unassembled WGS sequence"/>
</dbReference>
<accession>A0A2V4WVG7</accession>
<gene>
    <name evidence="1" type="ORF">DFQ11_10599</name>
</gene>
<organism evidence="1 2">
    <name type="scientific">Winogradskyella epiphytica</name>
    <dbReference type="NCBI Taxonomy" id="262005"/>
    <lineage>
        <taxon>Bacteria</taxon>
        <taxon>Pseudomonadati</taxon>
        <taxon>Bacteroidota</taxon>
        <taxon>Flavobacteriia</taxon>
        <taxon>Flavobacteriales</taxon>
        <taxon>Flavobacteriaceae</taxon>
        <taxon>Winogradskyella</taxon>
    </lineage>
</organism>
<dbReference type="OrthoDB" id="1361104at2"/>
<evidence type="ECO:0000313" key="1">
    <source>
        <dbReference type="EMBL" id="PYE80502.1"/>
    </source>
</evidence>
<dbReference type="RefSeq" id="WP_110476011.1">
    <property type="nucleotide sequence ID" value="NZ_BMWQ01000005.1"/>
</dbReference>
<sequence>MKHLLTLFLIPFFLLSYFNQKENIVGKWIGDDQNEVGYVIFDADGYAAFEINGKVLGGKEFTMNGKKGKMTYTINHDTTPIEIDFTLTKTESGETKHILGIAEFTGKNIMKFNMSFDAERPSEFNENSIILKRVN</sequence>
<protein>
    <submittedName>
        <fullName evidence="1">Uncharacterized protein (TIGR03067 family)</fullName>
    </submittedName>
</protein>
<keyword evidence="2" id="KW-1185">Reference proteome</keyword>
<dbReference type="AlphaFoldDB" id="A0A2V4WVG7"/>
<proteinExistence type="predicted"/>
<name>A0A2V4WVG7_9FLAO</name>
<dbReference type="EMBL" id="QJTD01000005">
    <property type="protein sequence ID" value="PYE80502.1"/>
    <property type="molecule type" value="Genomic_DNA"/>
</dbReference>
<reference evidence="1 2" key="1">
    <citation type="submission" date="2018-06" db="EMBL/GenBank/DDBJ databases">
        <title>Genomic Encyclopedia of Type Strains, Phase III (KMG-III): the genomes of soil and plant-associated and newly described type strains.</title>
        <authorList>
            <person name="Whitman W."/>
        </authorList>
    </citation>
    <scope>NUCLEOTIDE SEQUENCE [LARGE SCALE GENOMIC DNA]</scope>
    <source>
        <strain evidence="1 2">CECT 7945</strain>
    </source>
</reference>
<evidence type="ECO:0000313" key="2">
    <source>
        <dbReference type="Proteomes" id="UP000248054"/>
    </source>
</evidence>
<comment type="caution">
    <text evidence="1">The sequence shown here is derived from an EMBL/GenBank/DDBJ whole genome shotgun (WGS) entry which is preliminary data.</text>
</comment>